<dbReference type="Proteomes" id="UP000007800">
    <property type="component" value="Unassembled WGS sequence"/>
</dbReference>
<dbReference type="AlphaFoldDB" id="C5L3V6"/>
<feature type="chain" id="PRO_5002952273" evidence="2">
    <location>
        <begin position="23"/>
        <end position="85"/>
    </location>
</feature>
<dbReference type="OrthoDB" id="10471123at2759"/>
<dbReference type="RefSeq" id="XP_002776869.1">
    <property type="nucleotide sequence ID" value="XM_002776823.1"/>
</dbReference>
<evidence type="ECO:0000313" key="3">
    <source>
        <dbReference type="EMBL" id="EER08685.1"/>
    </source>
</evidence>
<evidence type="ECO:0000256" key="1">
    <source>
        <dbReference type="SAM" id="Phobius"/>
    </source>
</evidence>
<accession>C5L3V6</accession>
<sequence>MAFALVLIVVGVVMGTLKGSAAAVTDQLEPSTLAGIVLALCGTVCTAVNGINMKKIWRNDREIRGAVELTDNSTAKSEGVETTVA</sequence>
<evidence type="ECO:0000313" key="4">
    <source>
        <dbReference type="Proteomes" id="UP000007800"/>
    </source>
</evidence>
<gene>
    <name evidence="3" type="ORF">Pmar_PMAR017743</name>
</gene>
<organism evidence="4">
    <name type="scientific">Perkinsus marinus (strain ATCC 50983 / TXsc)</name>
    <dbReference type="NCBI Taxonomy" id="423536"/>
    <lineage>
        <taxon>Eukaryota</taxon>
        <taxon>Sar</taxon>
        <taxon>Alveolata</taxon>
        <taxon>Perkinsozoa</taxon>
        <taxon>Perkinsea</taxon>
        <taxon>Perkinsida</taxon>
        <taxon>Perkinsidae</taxon>
        <taxon>Perkinsus</taxon>
    </lineage>
</organism>
<dbReference type="GeneID" id="9042752"/>
<feature type="signal peptide" evidence="2">
    <location>
        <begin position="1"/>
        <end position="22"/>
    </location>
</feature>
<keyword evidence="1" id="KW-0812">Transmembrane</keyword>
<name>C5L3V6_PERM5</name>
<keyword evidence="4" id="KW-1185">Reference proteome</keyword>
<protein>
    <submittedName>
        <fullName evidence="3">Uncharacterized protein</fullName>
    </submittedName>
</protein>
<reference evidence="3 4" key="1">
    <citation type="submission" date="2008-07" db="EMBL/GenBank/DDBJ databases">
        <authorList>
            <person name="El-Sayed N."/>
            <person name="Caler E."/>
            <person name="Inman J."/>
            <person name="Amedeo P."/>
            <person name="Hass B."/>
            <person name="Wortman J."/>
        </authorList>
    </citation>
    <scope>NUCLEOTIDE SEQUENCE [LARGE SCALE GENOMIC DNA]</scope>
    <source>
        <strain evidence="4">ATCC 50983 / TXsc</strain>
    </source>
</reference>
<keyword evidence="1" id="KW-1133">Transmembrane helix</keyword>
<keyword evidence="2" id="KW-0732">Signal</keyword>
<dbReference type="InParanoid" id="C5L3V6"/>
<feature type="transmembrane region" description="Helical" evidence="1">
    <location>
        <begin position="32"/>
        <end position="51"/>
    </location>
</feature>
<keyword evidence="1" id="KW-0472">Membrane</keyword>
<proteinExistence type="predicted"/>
<evidence type="ECO:0000256" key="2">
    <source>
        <dbReference type="SAM" id="SignalP"/>
    </source>
</evidence>
<dbReference type="EMBL" id="GG678922">
    <property type="protein sequence ID" value="EER08685.1"/>
    <property type="molecule type" value="Genomic_DNA"/>
</dbReference>